<feature type="domain" description="VTT" evidence="2">
    <location>
        <begin position="39"/>
        <end position="153"/>
    </location>
</feature>
<name>A0A2V3ZKQ0_9GAMM</name>
<keyword evidence="1" id="KW-0472">Membrane</keyword>
<protein>
    <submittedName>
        <fullName evidence="3">Alkaline phosphatase</fullName>
    </submittedName>
</protein>
<reference evidence="4" key="1">
    <citation type="submission" date="2018-05" db="EMBL/GenBank/DDBJ databases">
        <authorList>
            <person name="Lu D."/>
        </authorList>
    </citation>
    <scope>NUCLEOTIDE SEQUENCE [LARGE SCALE GENOMIC DNA]</scope>
    <source>
        <strain evidence="4">F01</strain>
    </source>
</reference>
<feature type="transmembrane region" description="Helical" evidence="1">
    <location>
        <begin position="137"/>
        <end position="162"/>
    </location>
</feature>
<comment type="caution">
    <text evidence="3">The sequence shown here is derived from an EMBL/GenBank/DDBJ whole genome shotgun (WGS) entry which is preliminary data.</text>
</comment>
<dbReference type="EMBL" id="QFWX01000003">
    <property type="protein sequence ID" value="PXX91624.1"/>
    <property type="molecule type" value="Genomic_DNA"/>
</dbReference>
<accession>A0A2V3ZKQ0</accession>
<keyword evidence="1" id="KW-0812">Transmembrane</keyword>
<gene>
    <name evidence="3" type="ORF">DIT71_07010</name>
</gene>
<dbReference type="Proteomes" id="UP000253987">
    <property type="component" value="Unassembled WGS sequence"/>
</dbReference>
<feature type="transmembrane region" description="Helical" evidence="1">
    <location>
        <begin position="108"/>
        <end position="131"/>
    </location>
</feature>
<dbReference type="InterPro" id="IPR032816">
    <property type="entry name" value="VTT_dom"/>
</dbReference>
<proteinExistence type="predicted"/>
<feature type="transmembrane region" description="Helical" evidence="1">
    <location>
        <begin position="174"/>
        <end position="196"/>
    </location>
</feature>
<dbReference type="Pfam" id="PF09335">
    <property type="entry name" value="VTT_dom"/>
    <property type="match status" value="1"/>
</dbReference>
<dbReference type="PANTHER" id="PTHR42709">
    <property type="entry name" value="ALKALINE PHOSPHATASE LIKE PROTEIN"/>
    <property type="match status" value="1"/>
</dbReference>
<dbReference type="RefSeq" id="WP_114612505.1">
    <property type="nucleotide sequence ID" value="NZ_QFWX01000003.1"/>
</dbReference>
<evidence type="ECO:0000256" key="1">
    <source>
        <dbReference type="SAM" id="Phobius"/>
    </source>
</evidence>
<feature type="transmembrane region" description="Helical" evidence="1">
    <location>
        <begin position="55"/>
        <end position="88"/>
    </location>
</feature>
<dbReference type="GO" id="GO:0005886">
    <property type="term" value="C:plasma membrane"/>
    <property type="evidence" value="ECO:0007669"/>
    <property type="project" value="TreeGrafter"/>
</dbReference>
<evidence type="ECO:0000313" key="3">
    <source>
        <dbReference type="EMBL" id="PXX91624.1"/>
    </source>
</evidence>
<feature type="transmembrane region" description="Helical" evidence="1">
    <location>
        <begin position="21"/>
        <end position="49"/>
    </location>
</feature>
<keyword evidence="1" id="KW-1133">Transmembrane helix</keyword>
<dbReference type="AlphaFoldDB" id="A0A2V3ZKQ0"/>
<dbReference type="InterPro" id="IPR051311">
    <property type="entry name" value="DedA_domain"/>
</dbReference>
<evidence type="ECO:0000313" key="4">
    <source>
        <dbReference type="Proteomes" id="UP000253987"/>
    </source>
</evidence>
<reference evidence="3 4" key="2">
    <citation type="submission" date="2018-06" db="EMBL/GenBank/DDBJ databases">
        <title>Marinobactersediminissp. nov, a moderately halophilic bacterium isolated from marine solar saltern.</title>
        <authorList>
            <person name="Zhang Y."/>
        </authorList>
    </citation>
    <scope>NUCLEOTIDE SEQUENCE [LARGE SCALE GENOMIC DNA]</scope>
    <source>
        <strain evidence="3 4">F01</strain>
    </source>
</reference>
<sequence>MVFKSRRAQRWFQRINGSNHMLWFLAVVSFLETIIVPIPIELVLIPLMALNRDRIWRLAAVTTLGCLVAALVGYGVGMALYQSVGVWFIESMGMQGGYESFQAFFDQYGFVAILALGIVPVPFQIAMITAGVSGYPIYLFVLAALIARGIRYYGLAWLILRFGRGAEELWRRHAITASLGAAAVVITISLALQTLADRII</sequence>
<organism evidence="3 4">
    <name type="scientific">Marinobacter vulgaris</name>
    <dbReference type="NCBI Taxonomy" id="1928331"/>
    <lineage>
        <taxon>Bacteria</taxon>
        <taxon>Pseudomonadati</taxon>
        <taxon>Pseudomonadota</taxon>
        <taxon>Gammaproteobacteria</taxon>
        <taxon>Pseudomonadales</taxon>
        <taxon>Marinobacteraceae</taxon>
        <taxon>Marinobacter</taxon>
    </lineage>
</organism>
<keyword evidence="4" id="KW-1185">Reference proteome</keyword>
<dbReference type="PANTHER" id="PTHR42709:SF11">
    <property type="entry name" value="DEDA FAMILY PROTEIN"/>
    <property type="match status" value="1"/>
</dbReference>
<evidence type="ECO:0000259" key="2">
    <source>
        <dbReference type="Pfam" id="PF09335"/>
    </source>
</evidence>
<dbReference type="OrthoDB" id="9130337at2"/>